<protein>
    <recommendedName>
        <fullName evidence="1">Peptidase C2 calpain large subunit domain-containing protein</fullName>
    </recommendedName>
</protein>
<dbReference type="Proteomes" id="UP001558613">
    <property type="component" value="Unassembled WGS sequence"/>
</dbReference>
<name>A0ABR3NWE2_9TELE</name>
<dbReference type="Gene3D" id="2.60.120.380">
    <property type="match status" value="1"/>
</dbReference>
<proteinExistence type="predicted"/>
<evidence type="ECO:0000259" key="1">
    <source>
        <dbReference type="Pfam" id="PF01067"/>
    </source>
</evidence>
<accession>A0ABR3NWE2</accession>
<dbReference type="EMBL" id="JAYMGO010000023">
    <property type="protein sequence ID" value="KAL1249307.1"/>
    <property type="molecule type" value="Genomic_DNA"/>
</dbReference>
<dbReference type="InterPro" id="IPR022682">
    <property type="entry name" value="Calpain_domain_III"/>
</dbReference>
<gene>
    <name evidence="3" type="ORF">QQF64_000027</name>
    <name evidence="4" type="ORF">QQF64_000149</name>
    <name evidence="2" type="ORF">QQF64_020312</name>
</gene>
<dbReference type="EMBL" id="JAYMGO010000001">
    <property type="protein sequence ID" value="KAL1281346.1"/>
    <property type="molecule type" value="Genomic_DNA"/>
</dbReference>
<dbReference type="Pfam" id="PF01067">
    <property type="entry name" value="Calpain_III"/>
    <property type="match status" value="1"/>
</dbReference>
<feature type="domain" description="Peptidase C2 calpain large subunit" evidence="1">
    <location>
        <begin position="17"/>
        <end position="116"/>
    </location>
</feature>
<evidence type="ECO:0000313" key="3">
    <source>
        <dbReference type="EMBL" id="KAL1281224.1"/>
    </source>
</evidence>
<comment type="caution">
    <text evidence="3">The sequence shown here is derived from an EMBL/GenBank/DDBJ whole genome shotgun (WGS) entry which is preliminary data.</text>
</comment>
<dbReference type="EMBL" id="JAYMGO010000001">
    <property type="protein sequence ID" value="KAL1281224.1"/>
    <property type="molecule type" value="Genomic_DNA"/>
</dbReference>
<organism evidence="3 5">
    <name type="scientific">Cirrhinus molitorella</name>
    <name type="common">mud carp</name>
    <dbReference type="NCBI Taxonomy" id="172907"/>
    <lineage>
        <taxon>Eukaryota</taxon>
        <taxon>Metazoa</taxon>
        <taxon>Chordata</taxon>
        <taxon>Craniata</taxon>
        <taxon>Vertebrata</taxon>
        <taxon>Euteleostomi</taxon>
        <taxon>Actinopterygii</taxon>
        <taxon>Neopterygii</taxon>
        <taxon>Teleostei</taxon>
        <taxon>Ostariophysi</taxon>
        <taxon>Cypriniformes</taxon>
        <taxon>Cyprinidae</taxon>
        <taxon>Labeoninae</taxon>
        <taxon>Labeonini</taxon>
        <taxon>Cirrhinus</taxon>
    </lineage>
</organism>
<evidence type="ECO:0000313" key="2">
    <source>
        <dbReference type="EMBL" id="KAL1249307.1"/>
    </source>
</evidence>
<sequence>MIIGRGLLVFVVIGVEIQKNRRQLRKSGEDMHTIGYAIYEVELIRYQCASTVPGTKGCFICIRTIPEPTLRKLDSETFINLRGCRTRFKHPPERISNRPFTFETATRNGDFCLRVFLRGETV</sequence>
<keyword evidence="5" id="KW-1185">Reference proteome</keyword>
<reference evidence="3 5" key="1">
    <citation type="submission" date="2023-09" db="EMBL/GenBank/DDBJ databases">
        <authorList>
            <person name="Wang M."/>
        </authorList>
    </citation>
    <scope>NUCLEOTIDE SEQUENCE [LARGE SCALE GENOMIC DNA]</scope>
    <source>
        <strain evidence="3">GT-2023</strain>
        <tissue evidence="3">Liver</tissue>
    </source>
</reference>
<dbReference type="InterPro" id="IPR036213">
    <property type="entry name" value="Calpain_III_sf"/>
</dbReference>
<dbReference type="SUPFAM" id="SSF49758">
    <property type="entry name" value="Calpain large subunit, middle domain (domain III)"/>
    <property type="match status" value="1"/>
</dbReference>
<evidence type="ECO:0000313" key="4">
    <source>
        <dbReference type="EMBL" id="KAL1281346.1"/>
    </source>
</evidence>
<evidence type="ECO:0000313" key="5">
    <source>
        <dbReference type="Proteomes" id="UP001558613"/>
    </source>
</evidence>